<name>V6LY11_9EUKA</name>
<dbReference type="EMBL" id="KI546089">
    <property type="protein sequence ID" value="EST45664.1"/>
    <property type="molecule type" value="Genomic_DNA"/>
</dbReference>
<dbReference type="AlphaFoldDB" id="V6LY11"/>
<gene>
    <name evidence="1" type="ORF">SS50377_14236</name>
    <name evidence="2" type="ORF">SS50377_22175</name>
</gene>
<sequence length="168" mass="19736">MRPSYSRPVPDLSSNPRMYSIMHDPNFDSICEIKIDDFVEQQQVLKSIFRLSNLQFEQSKVNPRSTYSQNDYFNSKAIILQRKNCQKQLNPNITLSPQRTALRCLEKQKQQTKQLTFNINTVQQQFNFINLGLRGDVPRPTSQFVPIRVKSQRIPRKGSMIDLNIRFQ</sequence>
<reference evidence="2" key="2">
    <citation type="submission" date="2020-12" db="EMBL/GenBank/DDBJ databases">
        <title>New Spironucleus salmonicida genome in near-complete chromosomes.</title>
        <authorList>
            <person name="Xu F."/>
            <person name="Kurt Z."/>
            <person name="Jimenez-Gonzalez A."/>
            <person name="Astvaldsson A."/>
            <person name="Andersson J.O."/>
            <person name="Svard S.G."/>
        </authorList>
    </citation>
    <scope>NUCLEOTIDE SEQUENCE</scope>
    <source>
        <strain evidence="2">ATCC 50377</strain>
    </source>
</reference>
<protein>
    <submittedName>
        <fullName evidence="1">Uncharacterized protein</fullName>
    </submittedName>
</protein>
<keyword evidence="3" id="KW-1185">Reference proteome</keyword>
<evidence type="ECO:0000313" key="1">
    <source>
        <dbReference type="EMBL" id="EST45664.1"/>
    </source>
</evidence>
<dbReference type="VEuPathDB" id="GiardiaDB:SS50377_22175"/>
<dbReference type="Proteomes" id="UP000018208">
    <property type="component" value="Unassembled WGS sequence"/>
</dbReference>
<evidence type="ECO:0000313" key="3">
    <source>
        <dbReference type="Proteomes" id="UP000018208"/>
    </source>
</evidence>
<organism evidence="1">
    <name type="scientific">Spironucleus salmonicida</name>
    <dbReference type="NCBI Taxonomy" id="348837"/>
    <lineage>
        <taxon>Eukaryota</taxon>
        <taxon>Metamonada</taxon>
        <taxon>Diplomonadida</taxon>
        <taxon>Hexamitidae</taxon>
        <taxon>Hexamitinae</taxon>
        <taxon>Spironucleus</taxon>
    </lineage>
</organism>
<proteinExistence type="predicted"/>
<evidence type="ECO:0000313" key="2">
    <source>
        <dbReference type="EMBL" id="KAH0576611.1"/>
    </source>
</evidence>
<dbReference type="EMBL" id="AUWU02000002">
    <property type="protein sequence ID" value="KAH0576611.1"/>
    <property type="molecule type" value="Genomic_DNA"/>
</dbReference>
<reference evidence="1 2" key="1">
    <citation type="journal article" date="2014" name="PLoS Genet.">
        <title>The Genome of Spironucleus salmonicida Highlights a Fish Pathogen Adapted to Fluctuating Environments.</title>
        <authorList>
            <person name="Xu F."/>
            <person name="Jerlstrom-Hultqvist J."/>
            <person name="Einarsson E."/>
            <person name="Astvaldsson A."/>
            <person name="Svard S.G."/>
            <person name="Andersson J.O."/>
        </authorList>
    </citation>
    <scope>NUCLEOTIDE SEQUENCE</scope>
    <source>
        <strain evidence="2">ATCC 50377</strain>
    </source>
</reference>
<accession>V6LY11</accession>